<dbReference type="InterPro" id="IPR029063">
    <property type="entry name" value="SAM-dependent_MTases_sf"/>
</dbReference>
<reference evidence="5" key="1">
    <citation type="submission" date="2019-08" db="EMBL/GenBank/DDBJ databases">
        <title>Limnoglobus roseus gen. nov., sp. nov., a novel freshwater planctomycete with a giant genome from the family Gemmataceae.</title>
        <authorList>
            <person name="Kulichevskaya I.S."/>
            <person name="Naumoff D.G."/>
            <person name="Miroshnikov K."/>
            <person name="Ivanova A."/>
            <person name="Philippov D.A."/>
            <person name="Hakobyan A."/>
            <person name="Rijpstra I.C."/>
            <person name="Sinninghe Damste J.S."/>
            <person name="Liesack W."/>
            <person name="Dedysh S.N."/>
        </authorList>
    </citation>
    <scope>NUCLEOTIDE SEQUENCE [LARGE SCALE GENOMIC DNA]</scope>
    <source>
        <strain evidence="5">PX52</strain>
    </source>
</reference>
<dbReference type="Gene3D" id="3.40.50.150">
    <property type="entry name" value="Vaccinia Virus protein VP39"/>
    <property type="match status" value="1"/>
</dbReference>
<dbReference type="Pfam" id="PF13649">
    <property type="entry name" value="Methyltransf_25"/>
    <property type="match status" value="1"/>
</dbReference>
<organism evidence="4 5">
    <name type="scientific">Limnoglobus roseus</name>
    <dbReference type="NCBI Taxonomy" id="2598579"/>
    <lineage>
        <taxon>Bacteria</taxon>
        <taxon>Pseudomonadati</taxon>
        <taxon>Planctomycetota</taxon>
        <taxon>Planctomycetia</taxon>
        <taxon>Gemmatales</taxon>
        <taxon>Gemmataceae</taxon>
        <taxon>Limnoglobus</taxon>
    </lineage>
</organism>
<dbReference type="Proteomes" id="UP000324974">
    <property type="component" value="Chromosome"/>
</dbReference>
<accession>A0A5C1ACT9</accession>
<protein>
    <submittedName>
        <fullName evidence="4">Methyltransferase</fullName>
    </submittedName>
</protein>
<evidence type="ECO:0000259" key="3">
    <source>
        <dbReference type="Pfam" id="PF13649"/>
    </source>
</evidence>
<dbReference type="PANTHER" id="PTHR43861">
    <property type="entry name" value="TRANS-ACONITATE 2-METHYLTRANSFERASE-RELATED"/>
    <property type="match status" value="1"/>
</dbReference>
<keyword evidence="2 4" id="KW-0808">Transferase</keyword>
<dbReference type="CDD" id="cd02440">
    <property type="entry name" value="AdoMet_MTases"/>
    <property type="match status" value="1"/>
</dbReference>
<gene>
    <name evidence="4" type="ORF">PX52LOC_02961</name>
</gene>
<dbReference type="PANTHER" id="PTHR43861:SF1">
    <property type="entry name" value="TRANS-ACONITATE 2-METHYLTRANSFERASE"/>
    <property type="match status" value="1"/>
</dbReference>
<keyword evidence="1 4" id="KW-0489">Methyltransferase</keyword>
<dbReference type="GO" id="GO:0030798">
    <property type="term" value="F:trans-aconitate 2-methyltransferase activity"/>
    <property type="evidence" value="ECO:0007669"/>
    <property type="project" value="InterPro"/>
</dbReference>
<dbReference type="Gene3D" id="1.10.150.290">
    <property type="entry name" value="S-adenosyl-L-methionine-dependent methyltransferases"/>
    <property type="match status" value="1"/>
</dbReference>
<dbReference type="KEGG" id="lrs:PX52LOC_02961"/>
<dbReference type="OrthoDB" id="9774345at2"/>
<evidence type="ECO:0000256" key="2">
    <source>
        <dbReference type="ARBA" id="ARBA00022679"/>
    </source>
</evidence>
<dbReference type="InterPro" id="IPR041698">
    <property type="entry name" value="Methyltransf_25"/>
</dbReference>
<dbReference type="SUPFAM" id="SSF53335">
    <property type="entry name" value="S-adenosyl-L-methionine-dependent methyltransferases"/>
    <property type="match status" value="1"/>
</dbReference>
<dbReference type="GO" id="GO:0032259">
    <property type="term" value="P:methylation"/>
    <property type="evidence" value="ECO:0007669"/>
    <property type="project" value="UniProtKB-KW"/>
</dbReference>
<dbReference type="AlphaFoldDB" id="A0A5C1ACT9"/>
<evidence type="ECO:0000313" key="4">
    <source>
        <dbReference type="EMBL" id="QEL16023.1"/>
    </source>
</evidence>
<evidence type="ECO:0000256" key="1">
    <source>
        <dbReference type="ARBA" id="ARBA00022603"/>
    </source>
</evidence>
<name>A0A5C1ACT9_9BACT</name>
<sequence>MSAWDPQLYLTFSSERTQPSVDLAARVQVAEPRRVIDLGCGPGNSTAVLKARWPSAAVTGLDSDPEMLATAAQADPTTHWLQADAATWQPDETYDVVFSNAMLQWLPGHADAVTRFFRAVAPGGALAVQVPTHQFSPLHRHIVEVASDPKWPTSLRGVRNAIHGHDVGFYYDLLSPLVERVDLWETEYCHVLAGPEAILTWIRGTGLRPFLNALPTDADRREFEADLLAKVTTSYPRRPDGRVLFPFRRLFFIGYRDR</sequence>
<dbReference type="RefSeq" id="WP_149110790.1">
    <property type="nucleotide sequence ID" value="NZ_CP042425.1"/>
</dbReference>
<evidence type="ECO:0000313" key="5">
    <source>
        <dbReference type="Proteomes" id="UP000324974"/>
    </source>
</evidence>
<proteinExistence type="predicted"/>
<dbReference type="EMBL" id="CP042425">
    <property type="protein sequence ID" value="QEL16023.1"/>
    <property type="molecule type" value="Genomic_DNA"/>
</dbReference>
<dbReference type="InterPro" id="IPR023149">
    <property type="entry name" value="Trans_acon_MeTrfase_C"/>
</dbReference>
<keyword evidence="5" id="KW-1185">Reference proteome</keyword>
<feature type="domain" description="Methyltransferase" evidence="3">
    <location>
        <begin position="35"/>
        <end position="124"/>
    </location>
</feature>